<organism evidence="1 2">
    <name type="scientific">Stygiobacter electus</name>
    <dbReference type="NCBI Taxonomy" id="3032292"/>
    <lineage>
        <taxon>Bacteria</taxon>
        <taxon>Pseudomonadati</taxon>
        <taxon>Ignavibacteriota</taxon>
        <taxon>Ignavibacteria</taxon>
        <taxon>Ignavibacteriales</taxon>
        <taxon>Melioribacteraceae</taxon>
        <taxon>Stygiobacter</taxon>
    </lineage>
</organism>
<accession>A0AAE3NYT4</accession>
<evidence type="ECO:0000313" key="1">
    <source>
        <dbReference type="EMBL" id="MDF1610597.1"/>
    </source>
</evidence>
<dbReference type="EMBL" id="JARGDL010000001">
    <property type="protein sequence ID" value="MDF1610597.1"/>
    <property type="molecule type" value="Genomic_DNA"/>
</dbReference>
<dbReference type="RefSeq" id="WP_321534362.1">
    <property type="nucleotide sequence ID" value="NZ_JARGDL010000001.1"/>
</dbReference>
<reference evidence="1" key="1">
    <citation type="submission" date="2023-03" db="EMBL/GenBank/DDBJ databases">
        <title>Stygiobacter electus gen. nov., sp. nov., facultatively anaerobic thermotolerant bacterium of the class Ignavibacteria from a well of Yessentuki mineral water deposit.</title>
        <authorList>
            <person name="Podosokorskaya O.A."/>
            <person name="Elcheninov A.G."/>
            <person name="Petrova N.F."/>
            <person name="Zavarzina D.G."/>
            <person name="Kublanov I.V."/>
            <person name="Merkel A.Y."/>
        </authorList>
    </citation>
    <scope>NUCLEOTIDE SEQUENCE</scope>
    <source>
        <strain evidence="1">09-Me</strain>
    </source>
</reference>
<comment type="caution">
    <text evidence="1">The sequence shown here is derived from an EMBL/GenBank/DDBJ whole genome shotgun (WGS) entry which is preliminary data.</text>
</comment>
<protein>
    <submittedName>
        <fullName evidence="1">Uncharacterized protein</fullName>
    </submittedName>
</protein>
<keyword evidence="2" id="KW-1185">Reference proteome</keyword>
<dbReference type="Proteomes" id="UP001221302">
    <property type="component" value="Unassembled WGS sequence"/>
</dbReference>
<name>A0AAE3NYT4_9BACT</name>
<proteinExistence type="predicted"/>
<evidence type="ECO:0000313" key="2">
    <source>
        <dbReference type="Proteomes" id="UP001221302"/>
    </source>
</evidence>
<dbReference type="AlphaFoldDB" id="A0AAE3NYT4"/>
<sequence length="310" mass="36323">MFLETLDYRANDVLIYSQNKFNFSDNFKIIYKNEKVKRVRNISYFDVCSIVKNPAPKNLIVYRLLTNVNHLDAYSTKYGYFIQINGRVELIYFDPIFALKDLRHLRFDLDPEKFRFKIQQVGLTSLTRKLDTTGKSLEADFSEVYSFDLKAIEAQHQNDKIYADAIFAFEDIIDESEVQSKQFNISNPEYKNDFTEHLPNILEDRNIKNPNLNRVNSPNAEKLTDLREEIIDLLKQALGIKQTELSDQERFNQSSFQKDAQQFLETGKKVGLSEDQLKEGLFELFKSTGKTSELTERQRESVILRFDSNE</sequence>
<gene>
    <name evidence="1" type="ORF">P0M35_00415</name>
</gene>